<organism evidence="2 3">
    <name type="scientific">Faecalibacterium prausnitzii</name>
    <dbReference type="NCBI Taxonomy" id="853"/>
    <lineage>
        <taxon>Bacteria</taxon>
        <taxon>Bacillati</taxon>
        <taxon>Bacillota</taxon>
        <taxon>Clostridia</taxon>
        <taxon>Eubacteriales</taxon>
        <taxon>Oscillospiraceae</taxon>
        <taxon>Faecalibacterium</taxon>
    </lineage>
</organism>
<evidence type="ECO:0000313" key="3">
    <source>
        <dbReference type="Proteomes" id="UP000251634"/>
    </source>
</evidence>
<comment type="caution">
    <text evidence="2">The sequence shown here is derived from an EMBL/GenBank/DDBJ whole genome shotgun (WGS) entry which is preliminary data.</text>
</comment>
<feature type="transmembrane region" description="Helical" evidence="1">
    <location>
        <begin position="218"/>
        <end position="237"/>
    </location>
</feature>
<gene>
    <name evidence="2" type="ORF">C4N25_01240</name>
</gene>
<feature type="transmembrane region" description="Helical" evidence="1">
    <location>
        <begin position="281"/>
        <end position="300"/>
    </location>
</feature>
<feature type="transmembrane region" description="Helical" evidence="1">
    <location>
        <begin position="167"/>
        <end position="197"/>
    </location>
</feature>
<feature type="transmembrane region" description="Helical" evidence="1">
    <location>
        <begin position="100"/>
        <end position="119"/>
    </location>
</feature>
<keyword evidence="1" id="KW-0472">Membrane</keyword>
<evidence type="ECO:0008006" key="4">
    <source>
        <dbReference type="Google" id="ProtNLM"/>
    </source>
</evidence>
<feature type="transmembrane region" description="Helical" evidence="1">
    <location>
        <begin position="29"/>
        <end position="46"/>
    </location>
</feature>
<reference evidence="2 3" key="1">
    <citation type="submission" date="2018-02" db="EMBL/GenBank/DDBJ databases">
        <title>Complete genome sequencing of Faecalibacterium prausnitzii strains isolated from the human gut.</title>
        <authorList>
            <person name="Fitzgerald B.C."/>
            <person name="Shkoporov A.N."/>
            <person name="Ross P.R."/>
            <person name="Hill C."/>
        </authorList>
    </citation>
    <scope>NUCLEOTIDE SEQUENCE [LARGE SCALE GENOMIC DNA]</scope>
    <source>
        <strain evidence="2 3">APC942/8-14-2</strain>
    </source>
</reference>
<dbReference type="AlphaFoldDB" id="A0A329TS59"/>
<dbReference type="RefSeq" id="WP_112114675.1">
    <property type="nucleotide sequence ID" value="NZ_PRKZ01000001.1"/>
</dbReference>
<feature type="transmembrane region" description="Helical" evidence="1">
    <location>
        <begin position="58"/>
        <end position="80"/>
    </location>
</feature>
<sequence length="358" mass="40850">MKTKIKLFDIYVFLITLFKGFGAESNNKGYVLAFVIGCIAIVTKMARERYTTKELMAVLSIFLIGILDFVVGHTTTILFTAVAICGLKGVEVRHIVKISLWTRVFAFLCLTIGSELGIVENKMIPFWRGGSIIERYALGYSHPNMAQASLTVIIVLALYLYNKKMHIWQYLAFGLLSYLVYTLTYSRTGLLIAWICILIQMLCRNEKIKKKMVQVCKYSYLGFFILTIGMGIAYGKVSIMTKIDVLLTGRIQYISELIRHGLPPLIGTTQFNSFVNIDNGYIALLYQGGILAFVWFSYYIMKTYRQCLKNGMYDECTFMFFFFLYAMTESFFPSIAVNTSLLLIGISIFGDRTRNQIK</sequence>
<dbReference type="EMBL" id="PRKZ01000001">
    <property type="protein sequence ID" value="RAW52069.1"/>
    <property type="molecule type" value="Genomic_DNA"/>
</dbReference>
<feature type="transmembrane region" description="Helical" evidence="1">
    <location>
        <begin position="7"/>
        <end position="23"/>
    </location>
</feature>
<dbReference type="Proteomes" id="UP000251634">
    <property type="component" value="Unassembled WGS sequence"/>
</dbReference>
<evidence type="ECO:0000313" key="2">
    <source>
        <dbReference type="EMBL" id="RAW52069.1"/>
    </source>
</evidence>
<proteinExistence type="predicted"/>
<protein>
    <recommendedName>
        <fullName evidence="4">Oligosaccharide repeat unit polymerase</fullName>
    </recommendedName>
</protein>
<name>A0A329TS59_9FIRM</name>
<accession>A0A329TS59</accession>
<keyword evidence="1" id="KW-0812">Transmembrane</keyword>
<evidence type="ECO:0000256" key="1">
    <source>
        <dbReference type="SAM" id="Phobius"/>
    </source>
</evidence>
<keyword evidence="1" id="KW-1133">Transmembrane helix</keyword>
<feature type="transmembrane region" description="Helical" evidence="1">
    <location>
        <begin position="140"/>
        <end position="161"/>
    </location>
</feature>